<dbReference type="InParanoid" id="A0A6P8H0G3"/>
<keyword evidence="2" id="KW-1185">Reference proteome</keyword>
<proteinExistence type="predicted"/>
<keyword evidence="1" id="KW-0472">Membrane</keyword>
<feature type="transmembrane region" description="Helical" evidence="1">
    <location>
        <begin position="114"/>
        <end position="137"/>
    </location>
</feature>
<dbReference type="RefSeq" id="XP_031549198.1">
    <property type="nucleotide sequence ID" value="XM_031693338.1"/>
</dbReference>
<name>A0A6P8H0G3_ACTTE</name>
<evidence type="ECO:0000313" key="3">
    <source>
        <dbReference type="RefSeq" id="XP_031549198.1"/>
    </source>
</evidence>
<keyword evidence="1" id="KW-0812">Transmembrane</keyword>
<sequence>MAKRHCFISSNCQWLFVLLFLINIYFGRTISSPTITPVTRNISSKSEVGQLSTMSPKIRQTLCNEPTESTSTLVTKNISVEASTPPSRKAGCLRSNGASCNTYVGSWSYFYLRIGGWLMLGIVLVGIACLLITHFLGMKKARKDPRRKRTLSRLTWTDAKTKSMLANWI</sequence>
<keyword evidence="1" id="KW-1133">Transmembrane helix</keyword>
<organism evidence="2 3">
    <name type="scientific">Actinia tenebrosa</name>
    <name type="common">Australian red waratah sea anemone</name>
    <dbReference type="NCBI Taxonomy" id="6105"/>
    <lineage>
        <taxon>Eukaryota</taxon>
        <taxon>Metazoa</taxon>
        <taxon>Cnidaria</taxon>
        <taxon>Anthozoa</taxon>
        <taxon>Hexacorallia</taxon>
        <taxon>Actiniaria</taxon>
        <taxon>Actiniidae</taxon>
        <taxon>Actinia</taxon>
    </lineage>
</organism>
<gene>
    <name evidence="3" type="primary">LOC116286763</name>
</gene>
<dbReference type="GeneID" id="116286763"/>
<dbReference type="Proteomes" id="UP000515163">
    <property type="component" value="Unplaced"/>
</dbReference>
<accession>A0A6P8H0G3</accession>
<evidence type="ECO:0000256" key="1">
    <source>
        <dbReference type="SAM" id="Phobius"/>
    </source>
</evidence>
<feature type="transmembrane region" description="Helical" evidence="1">
    <location>
        <begin position="12"/>
        <end position="30"/>
    </location>
</feature>
<reference evidence="3" key="1">
    <citation type="submission" date="2025-08" db="UniProtKB">
        <authorList>
            <consortium name="RefSeq"/>
        </authorList>
    </citation>
    <scope>IDENTIFICATION</scope>
    <source>
        <tissue evidence="3">Tentacle</tissue>
    </source>
</reference>
<dbReference type="OrthoDB" id="5964434at2759"/>
<dbReference type="KEGG" id="aten:116286763"/>
<evidence type="ECO:0000313" key="2">
    <source>
        <dbReference type="Proteomes" id="UP000515163"/>
    </source>
</evidence>
<dbReference type="AlphaFoldDB" id="A0A6P8H0G3"/>
<protein>
    <submittedName>
        <fullName evidence="3">Uncharacterized protein LOC116286763</fullName>
    </submittedName>
</protein>